<dbReference type="GO" id="GO:0030163">
    <property type="term" value="P:protein catabolic process"/>
    <property type="evidence" value="ECO:0007669"/>
    <property type="project" value="UniProtKB-UniRule"/>
</dbReference>
<gene>
    <name evidence="15" type="primary">aat</name>
    <name evidence="16" type="ORF">CDV28_10815</name>
</gene>
<evidence type="ECO:0000256" key="5">
    <source>
        <dbReference type="ARBA" id="ARBA00050607"/>
    </source>
</evidence>
<evidence type="ECO:0000256" key="15">
    <source>
        <dbReference type="HAMAP-Rule" id="MF_00688"/>
    </source>
</evidence>
<dbReference type="InterPro" id="IPR042203">
    <property type="entry name" value="Leu/Phe-tRNA_Trfase_C"/>
</dbReference>
<keyword evidence="17" id="KW-1185">Reference proteome</keyword>
<proteinExistence type="inferred from homology"/>
<dbReference type="InterPro" id="IPR042221">
    <property type="entry name" value="Leu/Phe-tRNA_Trfase_N"/>
</dbReference>
<dbReference type="Pfam" id="PF03588">
    <property type="entry name" value="Leu_Phe_trans"/>
    <property type="match status" value="1"/>
</dbReference>
<comment type="similarity">
    <text evidence="9 15">Belongs to the L/F-transferase family.</text>
</comment>
<comment type="catalytic activity">
    <reaction evidence="6 15">
        <text>N-terminal L-arginyl-[protein] + L-leucyl-tRNA(Leu) = N-terminal L-leucyl-L-arginyl-[protein] + tRNA(Leu) + H(+)</text>
        <dbReference type="Rhea" id="RHEA:50416"/>
        <dbReference type="Rhea" id="RHEA-COMP:9613"/>
        <dbReference type="Rhea" id="RHEA-COMP:9622"/>
        <dbReference type="Rhea" id="RHEA-COMP:12672"/>
        <dbReference type="Rhea" id="RHEA-COMP:12673"/>
        <dbReference type="ChEBI" id="CHEBI:15378"/>
        <dbReference type="ChEBI" id="CHEBI:64719"/>
        <dbReference type="ChEBI" id="CHEBI:78442"/>
        <dbReference type="ChEBI" id="CHEBI:78494"/>
        <dbReference type="ChEBI" id="CHEBI:133044"/>
        <dbReference type="EC" id="2.3.2.6"/>
    </reaction>
</comment>
<name>A0A521G2M2_9BACT</name>
<evidence type="ECO:0000313" key="17">
    <source>
        <dbReference type="Proteomes" id="UP000316238"/>
    </source>
</evidence>
<dbReference type="SUPFAM" id="SSF55729">
    <property type="entry name" value="Acyl-CoA N-acyltransferases (Nat)"/>
    <property type="match status" value="1"/>
</dbReference>
<dbReference type="GO" id="GO:0008914">
    <property type="term" value="F:leucyl-tRNA--protein transferase activity"/>
    <property type="evidence" value="ECO:0007669"/>
    <property type="project" value="UniProtKB-UniRule"/>
</dbReference>
<keyword evidence="3 15" id="KW-0808">Transferase</keyword>
<evidence type="ECO:0000313" key="16">
    <source>
        <dbReference type="EMBL" id="TAA75276.1"/>
    </source>
</evidence>
<dbReference type="NCBIfam" id="TIGR00667">
    <property type="entry name" value="aat"/>
    <property type="match status" value="1"/>
</dbReference>
<dbReference type="Gene3D" id="3.30.70.3550">
    <property type="entry name" value="Leucyl/phenylalanyl-tRNA-protein transferase, N-terminal domain"/>
    <property type="match status" value="1"/>
</dbReference>
<evidence type="ECO:0000256" key="8">
    <source>
        <dbReference type="ARBA" id="ARBA00054043"/>
    </source>
</evidence>
<dbReference type="FunFam" id="3.30.70.3550:FF:000001">
    <property type="entry name" value="Leucyl/phenylalanyl-tRNA--protein transferase"/>
    <property type="match status" value="1"/>
</dbReference>
<keyword evidence="2 15" id="KW-0963">Cytoplasm</keyword>
<keyword evidence="4 15" id="KW-0012">Acyltransferase</keyword>
<dbReference type="GO" id="GO:0005737">
    <property type="term" value="C:cytoplasm"/>
    <property type="evidence" value="ECO:0007669"/>
    <property type="project" value="UniProtKB-SubCell"/>
</dbReference>
<accession>A0A521G2M2</accession>
<evidence type="ECO:0000256" key="7">
    <source>
        <dbReference type="ARBA" id="ARBA00051538"/>
    </source>
</evidence>
<dbReference type="PANTHER" id="PTHR30098">
    <property type="entry name" value="LEUCYL/PHENYLALANYL-TRNA--PROTEIN TRANSFERASE"/>
    <property type="match status" value="1"/>
</dbReference>
<evidence type="ECO:0000256" key="6">
    <source>
        <dbReference type="ARBA" id="ARBA00050652"/>
    </source>
</evidence>
<dbReference type="EMBL" id="NQJD01000008">
    <property type="protein sequence ID" value="TAA75276.1"/>
    <property type="molecule type" value="Genomic_DNA"/>
</dbReference>
<dbReference type="PANTHER" id="PTHR30098:SF2">
    <property type="entry name" value="LEUCYL_PHENYLALANYL-TRNA--PROTEIN TRANSFERASE"/>
    <property type="match status" value="1"/>
</dbReference>
<evidence type="ECO:0000256" key="2">
    <source>
        <dbReference type="ARBA" id="ARBA00022490"/>
    </source>
</evidence>
<evidence type="ECO:0000256" key="12">
    <source>
        <dbReference type="ARBA" id="ARBA00077136"/>
    </source>
</evidence>
<evidence type="ECO:0000256" key="4">
    <source>
        <dbReference type="ARBA" id="ARBA00023315"/>
    </source>
</evidence>
<reference evidence="16" key="1">
    <citation type="submission" date="2017-07" db="EMBL/GenBank/DDBJ databases">
        <title>The cable genome - Insights into the physiology and evolution of filamentous bacteria capable of sulfide oxidation via long distance electron transfer.</title>
        <authorList>
            <person name="Thorup C."/>
            <person name="Bjerg J.T."/>
            <person name="Schreiber L."/>
            <person name="Nielsen L.P."/>
            <person name="Kjeldsen K.U."/>
            <person name="Boesen T."/>
            <person name="Boggild A."/>
            <person name="Meysman F."/>
            <person name="Geelhoed J."/>
            <person name="Schramm A."/>
        </authorList>
    </citation>
    <scope>NUCLEOTIDE SEQUENCE [LARGE SCALE GENOMIC DNA]</scope>
    <source>
        <strain evidence="16">GS</strain>
    </source>
</reference>
<comment type="catalytic activity">
    <reaction evidence="5 15">
        <text>L-phenylalanyl-tRNA(Phe) + an N-terminal L-alpha-aminoacyl-[protein] = an N-terminal L-phenylalanyl-L-alpha-aminoacyl-[protein] + tRNA(Phe)</text>
        <dbReference type="Rhea" id="RHEA:43632"/>
        <dbReference type="Rhea" id="RHEA-COMP:9668"/>
        <dbReference type="Rhea" id="RHEA-COMP:9699"/>
        <dbReference type="Rhea" id="RHEA-COMP:10636"/>
        <dbReference type="Rhea" id="RHEA-COMP:10637"/>
        <dbReference type="ChEBI" id="CHEBI:78442"/>
        <dbReference type="ChEBI" id="CHEBI:78531"/>
        <dbReference type="ChEBI" id="CHEBI:78597"/>
        <dbReference type="ChEBI" id="CHEBI:83561"/>
        <dbReference type="EC" id="2.3.2.6"/>
    </reaction>
</comment>
<comment type="subcellular location">
    <subcellularLocation>
        <location evidence="1 15">Cytoplasm</location>
    </subcellularLocation>
</comment>
<dbReference type="Gene3D" id="3.40.630.70">
    <property type="entry name" value="Leucyl/phenylalanyl-tRNA-protein transferase, C-terminal domain"/>
    <property type="match status" value="1"/>
</dbReference>
<evidence type="ECO:0000256" key="9">
    <source>
        <dbReference type="ARBA" id="ARBA00061535"/>
    </source>
</evidence>
<dbReference type="InterPro" id="IPR004616">
    <property type="entry name" value="Leu/Phe-tRNA_Trfase"/>
</dbReference>
<evidence type="ECO:0000256" key="14">
    <source>
        <dbReference type="ARBA" id="ARBA00083640"/>
    </source>
</evidence>
<evidence type="ECO:0000256" key="11">
    <source>
        <dbReference type="ARBA" id="ARBA00074372"/>
    </source>
</evidence>
<sequence>MPVFQLTNEIIFPPPELAEPDGLLAVGGDLSPARLLAAYQQGLFPWYSGKEPILWWSLSPRLVLFPEEFHLSKSLARTIRRQVYQVSADTAFAEVIAACAAVRQETGTWITQEMQAAYIHLYELGFAHSIECRFEGELVGGLYGVCLDKMFFGESMFSLRDDASKVALAALVNHAKQLGIQAIDCQMTTAHMLRFGSHELDRPIFQELLDQSIQCVQSQPRWQLA</sequence>
<comment type="catalytic activity">
    <reaction evidence="7 15">
        <text>N-terminal L-lysyl-[protein] + L-leucyl-tRNA(Leu) = N-terminal L-leucyl-L-lysyl-[protein] + tRNA(Leu) + H(+)</text>
        <dbReference type="Rhea" id="RHEA:12340"/>
        <dbReference type="Rhea" id="RHEA-COMP:9613"/>
        <dbReference type="Rhea" id="RHEA-COMP:9622"/>
        <dbReference type="Rhea" id="RHEA-COMP:12670"/>
        <dbReference type="Rhea" id="RHEA-COMP:12671"/>
        <dbReference type="ChEBI" id="CHEBI:15378"/>
        <dbReference type="ChEBI" id="CHEBI:65249"/>
        <dbReference type="ChEBI" id="CHEBI:78442"/>
        <dbReference type="ChEBI" id="CHEBI:78494"/>
        <dbReference type="ChEBI" id="CHEBI:133043"/>
        <dbReference type="EC" id="2.3.2.6"/>
    </reaction>
</comment>
<evidence type="ECO:0000256" key="3">
    <source>
        <dbReference type="ARBA" id="ARBA00022679"/>
    </source>
</evidence>
<protein>
    <recommendedName>
        <fullName evidence="11 15">Leucyl/phenylalanyl-tRNA--protein transferase</fullName>
        <ecNumber evidence="10 15">2.3.2.6</ecNumber>
    </recommendedName>
    <alternativeName>
        <fullName evidence="12 15">L/F-transferase</fullName>
    </alternativeName>
    <alternativeName>
        <fullName evidence="13 15">Leucyltransferase</fullName>
    </alternativeName>
    <alternativeName>
        <fullName evidence="14 15">Phenyalanyltransferase</fullName>
    </alternativeName>
</protein>
<evidence type="ECO:0000256" key="13">
    <source>
        <dbReference type="ARBA" id="ARBA00077165"/>
    </source>
</evidence>
<comment type="caution">
    <text evidence="16">The sequence shown here is derived from an EMBL/GenBank/DDBJ whole genome shotgun (WGS) entry which is preliminary data.</text>
</comment>
<dbReference type="InterPro" id="IPR016181">
    <property type="entry name" value="Acyl_CoA_acyltransferase"/>
</dbReference>
<evidence type="ECO:0000256" key="1">
    <source>
        <dbReference type="ARBA" id="ARBA00004496"/>
    </source>
</evidence>
<comment type="function">
    <text evidence="8 15">Functions in the N-end rule pathway of protein degradation where it conjugates Leu, Phe and, less efficiently, Met from aminoacyl-tRNAs to the N-termini of proteins containing an N-terminal arginine or lysine.</text>
</comment>
<dbReference type="Proteomes" id="UP000316238">
    <property type="component" value="Unassembled WGS sequence"/>
</dbReference>
<dbReference type="AlphaFoldDB" id="A0A521G2M2"/>
<dbReference type="HAMAP" id="MF_00688">
    <property type="entry name" value="Leu_Phe_trans"/>
    <property type="match status" value="1"/>
</dbReference>
<evidence type="ECO:0000256" key="10">
    <source>
        <dbReference type="ARBA" id="ARBA00066767"/>
    </source>
</evidence>
<organism evidence="16 17">
    <name type="scientific">Candidatus Electronema aureum</name>
    <dbReference type="NCBI Taxonomy" id="2005002"/>
    <lineage>
        <taxon>Bacteria</taxon>
        <taxon>Pseudomonadati</taxon>
        <taxon>Thermodesulfobacteriota</taxon>
        <taxon>Desulfobulbia</taxon>
        <taxon>Desulfobulbales</taxon>
        <taxon>Desulfobulbaceae</taxon>
        <taxon>Candidatus Electronema</taxon>
    </lineage>
</organism>
<dbReference type="EC" id="2.3.2.6" evidence="10 15"/>